<dbReference type="EMBL" id="CP002062">
    <property type="protein sequence ID" value="ADJ15445.1"/>
    <property type="molecule type" value="Genomic_DNA"/>
</dbReference>
<accession>D8J453</accession>
<dbReference type="Proteomes" id="UP000011645">
    <property type="component" value="Unassembled WGS sequence"/>
</dbReference>
<dbReference type="AlphaFoldDB" id="D8J453"/>
<dbReference type="SUPFAM" id="SSF46785">
    <property type="entry name" value="Winged helix' DNA-binding domain"/>
    <property type="match status" value="1"/>
</dbReference>
<reference evidence="1 3" key="1">
    <citation type="journal article" date="2010" name="J. Bacteriol.">
        <title>Complete genome sequence of Halalkalicoccus jeotgali B3(T), an extremely halophilic archaeon.</title>
        <authorList>
            <person name="Roh S.W."/>
            <person name="Nam Y.D."/>
            <person name="Nam S.H."/>
            <person name="Choi S.H."/>
            <person name="Park H.S."/>
            <person name="Bae J.W."/>
        </authorList>
    </citation>
    <scope>NUCLEOTIDE SEQUENCE [LARGE SCALE GENOMIC DNA]</scope>
    <source>
        <strain evidence="1">B3</strain>
        <strain evidence="3">DSM 18796 / CECT 7217 / JCM 14584 / KCTC 4019 / B3</strain>
    </source>
</reference>
<dbReference type="InterPro" id="IPR036388">
    <property type="entry name" value="WH-like_DNA-bd_sf"/>
</dbReference>
<dbReference type="PATRIC" id="fig|795797.18.peg.2057"/>
<dbReference type="Pfam" id="PF12840">
    <property type="entry name" value="HTH_20"/>
    <property type="match status" value="1"/>
</dbReference>
<dbReference type="HOGENOM" id="CLU_1700224_0_0_2"/>
<dbReference type="eggNOG" id="arCOG03065">
    <property type="taxonomic scope" value="Archaea"/>
</dbReference>
<evidence type="ECO:0000313" key="1">
    <source>
        <dbReference type="EMBL" id="ADJ15445.1"/>
    </source>
</evidence>
<reference evidence="2 4" key="2">
    <citation type="journal article" date="2014" name="PLoS Genet.">
        <title>Phylogenetically driven sequencing of extremely halophilic archaea reveals strategies for static and dynamic osmo-response.</title>
        <authorList>
            <person name="Becker E.A."/>
            <person name="Seitzer P.M."/>
            <person name="Tritt A."/>
            <person name="Larsen D."/>
            <person name="Krusor M."/>
            <person name="Yao A.I."/>
            <person name="Wu D."/>
            <person name="Madern D."/>
            <person name="Eisen J.A."/>
            <person name="Darling A.E."/>
            <person name="Facciotti M.T."/>
        </authorList>
    </citation>
    <scope>NUCLEOTIDE SEQUENCE [LARGE SCALE GENOMIC DNA]</scope>
    <source>
        <strain evidence="2">B3</strain>
        <strain evidence="4">DSM 18796 / CECT 7217 / JCM 14584 / KCTC 4019 / B3</strain>
    </source>
</reference>
<gene>
    <name evidence="1" type="ordered locus">HacjB3_10310</name>
    <name evidence="2" type="ORF">C497_12357</name>
</gene>
<dbReference type="InterPro" id="IPR036390">
    <property type="entry name" value="WH_DNA-bd_sf"/>
</dbReference>
<organism evidence="1 3">
    <name type="scientific">Halalkalicoccus jeotgali (strain DSM 18796 / CECT 7217 / JCM 14584 / KCTC 4019 / B3)</name>
    <dbReference type="NCBI Taxonomy" id="795797"/>
    <lineage>
        <taxon>Archaea</taxon>
        <taxon>Methanobacteriati</taxon>
        <taxon>Methanobacteriota</taxon>
        <taxon>Stenosarchaea group</taxon>
        <taxon>Halobacteria</taxon>
        <taxon>Halobacteriales</taxon>
        <taxon>Halococcaceae</taxon>
        <taxon>Halalkalicoccus</taxon>
    </lineage>
</organism>
<evidence type="ECO:0000313" key="3">
    <source>
        <dbReference type="Proteomes" id="UP000000390"/>
    </source>
</evidence>
<evidence type="ECO:0000313" key="4">
    <source>
        <dbReference type="Proteomes" id="UP000011645"/>
    </source>
</evidence>
<dbReference type="Proteomes" id="UP000000390">
    <property type="component" value="Chromosome"/>
</dbReference>
<dbReference type="STRING" id="795797.HacjB3_10310"/>
<keyword evidence="4" id="KW-1185">Reference proteome</keyword>
<dbReference type="KEGG" id="hje:HacjB3_10310"/>
<proteinExistence type="predicted"/>
<sequence length="154" mass="16965">MIQNDLIHEPAASTTDTTVTTGCSDLLDALGDASARAILRAGAREPVTIEDLLEVCEVSRTTIYRRVNELVELDLLEESITFTEDQKRQRRFRTACNRITLHLGENGLEARLQSDGSVTPFDELLLDESALQIALSGKDMRFEIETAGPEGSAE</sequence>
<evidence type="ECO:0000313" key="2">
    <source>
        <dbReference type="EMBL" id="ELY36146.1"/>
    </source>
</evidence>
<dbReference type="Gene3D" id="1.10.10.10">
    <property type="entry name" value="Winged helix-like DNA-binding domain superfamily/Winged helix DNA-binding domain"/>
    <property type="match status" value="1"/>
</dbReference>
<protein>
    <submittedName>
        <fullName evidence="1">Uncharacterized protein</fullName>
    </submittedName>
</protein>
<dbReference type="OrthoDB" id="311452at2157"/>
<name>D8J453_HALJB</name>
<dbReference type="EMBL" id="AOHV01000030">
    <property type="protein sequence ID" value="ELY36146.1"/>
    <property type="molecule type" value="Genomic_DNA"/>
</dbReference>